<dbReference type="GO" id="GO:0016628">
    <property type="term" value="F:oxidoreductase activity, acting on the CH-CH group of donors, NAD or NADP as acceptor"/>
    <property type="evidence" value="ECO:0007669"/>
    <property type="project" value="InterPro"/>
</dbReference>
<dbReference type="EMBL" id="CAJVPS010014751">
    <property type="protein sequence ID" value="CAG8684050.1"/>
    <property type="molecule type" value="Genomic_DNA"/>
</dbReference>
<feature type="non-terminal residue" evidence="2">
    <location>
        <position position="214"/>
    </location>
</feature>
<dbReference type="PANTHER" id="PTHR43205">
    <property type="entry name" value="PROSTAGLANDIN REDUCTASE"/>
    <property type="match status" value="1"/>
</dbReference>
<sequence>MTNLGIIYKKLPNRGLPSKTEHFEIVHRNIDIQNYELSDGDILGQKSILVRGSVHAWSYARSQRSKLEGSDISEVIKSKSDRYKVGDLIYAMIGWEQYTHIPVSKIATNHTIFCILPSSRKLPLSYYVGVLGIIGLTAYVGLKGIGKSKAGETIYISGFLVFDHFQKYNADFIQKISKWLSEGKIRYRKTVTEGIEDAPDAFLGHVAGRESWKG</sequence>
<dbReference type="InterPro" id="IPR011032">
    <property type="entry name" value="GroES-like_sf"/>
</dbReference>
<dbReference type="Proteomes" id="UP000789508">
    <property type="component" value="Unassembled WGS sequence"/>
</dbReference>
<proteinExistence type="predicted"/>
<accession>A0A9N9EKR6</accession>
<feature type="transmembrane region" description="Helical" evidence="1">
    <location>
        <begin position="124"/>
        <end position="142"/>
    </location>
</feature>
<dbReference type="AlphaFoldDB" id="A0A9N9EKR6"/>
<dbReference type="SUPFAM" id="SSF50129">
    <property type="entry name" value="GroES-like"/>
    <property type="match status" value="1"/>
</dbReference>
<gene>
    <name evidence="2" type="ORF">ALEPTO_LOCUS10949</name>
</gene>
<keyword evidence="1" id="KW-0812">Transmembrane</keyword>
<keyword evidence="3" id="KW-1185">Reference proteome</keyword>
<keyword evidence="1" id="KW-0472">Membrane</keyword>
<evidence type="ECO:0000313" key="3">
    <source>
        <dbReference type="Proteomes" id="UP000789508"/>
    </source>
</evidence>
<dbReference type="OrthoDB" id="809632at2759"/>
<evidence type="ECO:0000313" key="2">
    <source>
        <dbReference type="EMBL" id="CAG8684050.1"/>
    </source>
</evidence>
<organism evidence="2 3">
    <name type="scientific">Ambispora leptoticha</name>
    <dbReference type="NCBI Taxonomy" id="144679"/>
    <lineage>
        <taxon>Eukaryota</taxon>
        <taxon>Fungi</taxon>
        <taxon>Fungi incertae sedis</taxon>
        <taxon>Mucoromycota</taxon>
        <taxon>Glomeromycotina</taxon>
        <taxon>Glomeromycetes</taxon>
        <taxon>Archaeosporales</taxon>
        <taxon>Ambisporaceae</taxon>
        <taxon>Ambispora</taxon>
    </lineage>
</organism>
<keyword evidence="1" id="KW-1133">Transmembrane helix</keyword>
<dbReference type="InterPro" id="IPR045010">
    <property type="entry name" value="MDR_fam"/>
</dbReference>
<name>A0A9N9EKR6_9GLOM</name>
<protein>
    <submittedName>
        <fullName evidence="2">10527_t:CDS:1</fullName>
    </submittedName>
</protein>
<reference evidence="2" key="1">
    <citation type="submission" date="2021-06" db="EMBL/GenBank/DDBJ databases">
        <authorList>
            <person name="Kallberg Y."/>
            <person name="Tangrot J."/>
            <person name="Rosling A."/>
        </authorList>
    </citation>
    <scope>NUCLEOTIDE SEQUENCE</scope>
    <source>
        <strain evidence="2">FL130A</strain>
    </source>
</reference>
<dbReference type="PANTHER" id="PTHR43205:SF7">
    <property type="entry name" value="PROSTAGLANDIN REDUCTASE 1"/>
    <property type="match status" value="1"/>
</dbReference>
<dbReference type="Gene3D" id="3.40.50.720">
    <property type="entry name" value="NAD(P)-binding Rossmann-like Domain"/>
    <property type="match status" value="2"/>
</dbReference>
<evidence type="ECO:0000256" key="1">
    <source>
        <dbReference type="SAM" id="Phobius"/>
    </source>
</evidence>
<dbReference type="Gene3D" id="3.90.180.10">
    <property type="entry name" value="Medium-chain alcohol dehydrogenases, catalytic domain"/>
    <property type="match status" value="2"/>
</dbReference>
<comment type="caution">
    <text evidence="2">The sequence shown here is derived from an EMBL/GenBank/DDBJ whole genome shotgun (WGS) entry which is preliminary data.</text>
</comment>